<accession>A0AAN9E2H6</accession>
<feature type="transmembrane region" description="Helical" evidence="1">
    <location>
        <begin position="128"/>
        <end position="149"/>
    </location>
</feature>
<evidence type="ECO:0000256" key="1">
    <source>
        <dbReference type="SAM" id="Phobius"/>
    </source>
</evidence>
<comment type="caution">
    <text evidence="2">The sequence shown here is derived from an EMBL/GenBank/DDBJ whole genome shotgun (WGS) entry which is preliminary data.</text>
</comment>
<proteinExistence type="predicted"/>
<evidence type="ECO:0000313" key="3">
    <source>
        <dbReference type="Proteomes" id="UP001372338"/>
    </source>
</evidence>
<dbReference type="AlphaFoldDB" id="A0AAN9E2H6"/>
<feature type="transmembrane region" description="Helical" evidence="1">
    <location>
        <begin position="169"/>
        <end position="190"/>
    </location>
</feature>
<dbReference type="EMBL" id="JAYWIO010000008">
    <property type="protein sequence ID" value="KAK7244391.1"/>
    <property type="molecule type" value="Genomic_DNA"/>
</dbReference>
<gene>
    <name evidence="2" type="ORF">RIF29_39212</name>
</gene>
<reference evidence="2 3" key="1">
    <citation type="submission" date="2024-01" db="EMBL/GenBank/DDBJ databases">
        <title>The genomes of 5 underutilized Papilionoideae crops provide insights into root nodulation and disease resistanc.</title>
        <authorList>
            <person name="Yuan L."/>
        </authorList>
    </citation>
    <scope>NUCLEOTIDE SEQUENCE [LARGE SCALE GENOMIC DNA]</scope>
    <source>
        <strain evidence="2">ZHUSHIDOU_FW_LH</strain>
        <tissue evidence="2">Leaf</tissue>
    </source>
</reference>
<sequence length="244" mass="27036">MPTSYVTPYDSHSHLTPSKPLLLSLPRFISISVVARWLSLYCGSLVVRLPLALSLSLVSRLLVVSLVFRLSLSHAEISLSLFVAPIRFLSILVSFGSSLGGSSLFGGSPVRLSSVVQLLCRFSSSALLLSRCFVPLALISLLVLWWFSFSVVLDSSTFDRWVIEEDSGALYSYHLIGPCYAAEMLGGLFLGRPKWLDIKSVNELKTKKQLLNVRHKLLCGRVMDPDNKRKDVILAKALPKKKTQ</sequence>
<keyword evidence="3" id="KW-1185">Reference proteome</keyword>
<dbReference type="Proteomes" id="UP001372338">
    <property type="component" value="Unassembled WGS sequence"/>
</dbReference>
<protein>
    <submittedName>
        <fullName evidence="2">Uncharacterized protein</fullName>
    </submittedName>
</protein>
<keyword evidence="1" id="KW-0472">Membrane</keyword>
<organism evidence="2 3">
    <name type="scientific">Crotalaria pallida</name>
    <name type="common">Smooth rattlebox</name>
    <name type="synonym">Crotalaria striata</name>
    <dbReference type="NCBI Taxonomy" id="3830"/>
    <lineage>
        <taxon>Eukaryota</taxon>
        <taxon>Viridiplantae</taxon>
        <taxon>Streptophyta</taxon>
        <taxon>Embryophyta</taxon>
        <taxon>Tracheophyta</taxon>
        <taxon>Spermatophyta</taxon>
        <taxon>Magnoliopsida</taxon>
        <taxon>eudicotyledons</taxon>
        <taxon>Gunneridae</taxon>
        <taxon>Pentapetalae</taxon>
        <taxon>rosids</taxon>
        <taxon>fabids</taxon>
        <taxon>Fabales</taxon>
        <taxon>Fabaceae</taxon>
        <taxon>Papilionoideae</taxon>
        <taxon>50 kb inversion clade</taxon>
        <taxon>genistoids sensu lato</taxon>
        <taxon>core genistoids</taxon>
        <taxon>Crotalarieae</taxon>
        <taxon>Crotalaria</taxon>
    </lineage>
</organism>
<name>A0AAN9E2H6_CROPI</name>
<evidence type="ECO:0000313" key="2">
    <source>
        <dbReference type="EMBL" id="KAK7244391.1"/>
    </source>
</evidence>
<feature type="transmembrane region" description="Helical" evidence="1">
    <location>
        <begin position="45"/>
        <end position="68"/>
    </location>
</feature>
<keyword evidence="1" id="KW-1133">Transmembrane helix</keyword>
<keyword evidence="1" id="KW-0812">Transmembrane</keyword>
<feature type="transmembrane region" description="Helical" evidence="1">
    <location>
        <begin position="88"/>
        <end position="107"/>
    </location>
</feature>